<evidence type="ECO:0000256" key="3">
    <source>
        <dbReference type="ARBA" id="ARBA00022692"/>
    </source>
</evidence>
<feature type="domain" description="Guanylate cyclase" evidence="16">
    <location>
        <begin position="367"/>
        <end position="497"/>
    </location>
</feature>
<evidence type="ECO:0000256" key="2">
    <source>
        <dbReference type="ARBA" id="ARBA00012202"/>
    </source>
</evidence>
<dbReference type="SUPFAM" id="SSF55073">
    <property type="entry name" value="Nucleotide cyclase"/>
    <property type="match status" value="1"/>
</dbReference>
<evidence type="ECO:0000256" key="8">
    <source>
        <dbReference type="ARBA" id="ARBA00023136"/>
    </source>
</evidence>
<dbReference type="EMBL" id="JBEHCU010005681">
    <property type="protein sequence ID" value="KAL1399029.1"/>
    <property type="molecule type" value="Genomic_DNA"/>
</dbReference>
<dbReference type="InterPro" id="IPR013587">
    <property type="entry name" value="Nitrate/nitrite_sensing"/>
</dbReference>
<evidence type="ECO:0000313" key="18">
    <source>
        <dbReference type="Proteomes" id="UP001562425"/>
    </source>
</evidence>
<feature type="transmembrane region" description="Helical" evidence="14">
    <location>
        <begin position="606"/>
        <end position="632"/>
    </location>
</feature>
<dbReference type="InterPro" id="IPR001054">
    <property type="entry name" value="A/G_cyclase"/>
</dbReference>
<dbReference type="InterPro" id="IPR018297">
    <property type="entry name" value="A/G_cyclase_CS"/>
</dbReference>
<accession>A0ABD1DKU8</accession>
<evidence type="ECO:0000256" key="13">
    <source>
        <dbReference type="RuleBase" id="RU000405"/>
    </source>
</evidence>
<protein>
    <recommendedName>
        <fullName evidence="2">guanylate cyclase</fullName>
        <ecNumber evidence="2">4.6.1.2</ecNumber>
    </recommendedName>
</protein>
<name>A0ABD1DKU8_CULPP</name>
<evidence type="ECO:0000259" key="16">
    <source>
        <dbReference type="PROSITE" id="PS50125"/>
    </source>
</evidence>
<dbReference type="GO" id="GO:0016020">
    <property type="term" value="C:membrane"/>
    <property type="evidence" value="ECO:0007669"/>
    <property type="project" value="UniProtKB-SubCell"/>
</dbReference>
<dbReference type="Proteomes" id="UP001562425">
    <property type="component" value="Unassembled WGS sequence"/>
</dbReference>
<keyword evidence="9" id="KW-0675">Receptor</keyword>
<dbReference type="AlphaFoldDB" id="A0ABD1DKU8"/>
<dbReference type="Pfam" id="PF08376">
    <property type="entry name" value="NIT"/>
    <property type="match status" value="1"/>
</dbReference>
<sequence length="1166" mass="131490">MCHLLLILLIPIVAVVLQNSILLSQQITKYETTKRVDEEIRMTMNMSALLKAVQNERRLLTYFVLTRKNRPAVDGAIAETDRVLRELMARSDIWDIEFSGDTNQTIAGELRSPSPAQNVSRSITTFLEPYNDLNRHLVDQISQSVGFSLTGDVWRQLVVYKNVIEAIECVSIASILVFQFIQRGRLGLDDFSQFVRRDAAAMDYLRSAENFMADITILNSREALVLNKWREQVLINSSETTSREEALAEYYQSVNTFTNNLQLLQDDLQQAVIRTVDEEMSNARLIQTISIGLVLLIALISPFLLLLVHNATITIQDFSTQLVARTLELRCEKGKADRLLYQMLPPAVVRQLKQQRQVPAETFDSVTIFFSDIVGFTYISAVSSAMEVVTMLNTLYRLFDSIILKYDVYKVETIGDAYMVVSGLPQRNGDNHASEIAMMSLELLCGISGFIIPHMRNRTIEIRVGVNTGPCVAGVVGTTMPRYCLFGDTINTASRMESTGEPMKIHVSENTKAVLDKLGGFKIKRRGTIEVKGKGTMETFWLLGHISYEHLSPDTVVPIYKPSVPRLLHRLIVAEKEPTTAIGMAATIEPVSPRELECRKICVERFVFAILYSVAIQFVLLTVFLLLVNFSLFGPVAWVLGTFRLLCALSTWLAAMPLVSAVIVYGVCLAKAFLADGRYCPTRFQLIYRSIVQKSALLVVNCVVGFLTAWLYTRFLRDDYRVLFLPASENGQFVLNEKYLFLLFGGTFAGVYYFVRNRPERSAVNFPVIQQPRYQQIRAHLYSTVYRSLFTSFAPALVYTSFFFTFICVYFRHKLASTFSGVSLAEESTLASFYAILSDVRLLLYCWILFSQILSSMNLMQDLFHICLTEYRAFPVEKSSLADDREVTLVEALANTQLPIIQQLAALDLFNIAEDSNPTRRSRLYALSIPGGHPYNWRLLSGECIRLIRDYSAELSRSIEGAPQAVGSAIRPEITRLRPTASMDAEKILSKQYNESFGIRSLSTNALPTESTSTPQPDIICKAIDRRLDSLRTSLKNIPGIFYLFGEPKTAKTCYLLSNNSQQIIYISQALASLAARSINEDQFGVVQNDLPLIIRTLVQLKQTIDKVGSIQLDVKKIDRNYVALRAATRRSLYRIAGAFADYLNDIVLEPADVKALHGFVHYREA</sequence>
<keyword evidence="10" id="KW-0325">Glycoprotein</keyword>
<keyword evidence="11 13" id="KW-0456">Lyase</keyword>
<dbReference type="GO" id="GO:0004383">
    <property type="term" value="F:guanylate cyclase activity"/>
    <property type="evidence" value="ECO:0007669"/>
    <property type="project" value="UniProtKB-EC"/>
</dbReference>
<feature type="transmembrane region" description="Helical" evidence="14">
    <location>
        <begin position="739"/>
        <end position="755"/>
    </location>
</feature>
<keyword evidence="4 15" id="KW-0732">Signal</keyword>
<keyword evidence="3 14" id="KW-0812">Transmembrane</keyword>
<dbReference type="SMART" id="SM00044">
    <property type="entry name" value="CYCc"/>
    <property type="match status" value="1"/>
</dbReference>
<dbReference type="EC" id="4.6.1.2" evidence="2"/>
<keyword evidence="7" id="KW-0342">GTP-binding</keyword>
<dbReference type="Gene3D" id="6.10.250.780">
    <property type="match status" value="1"/>
</dbReference>
<evidence type="ECO:0000256" key="7">
    <source>
        <dbReference type="ARBA" id="ARBA00023134"/>
    </source>
</evidence>
<feature type="transmembrane region" description="Helical" evidence="14">
    <location>
        <begin position="285"/>
        <end position="308"/>
    </location>
</feature>
<evidence type="ECO:0000256" key="4">
    <source>
        <dbReference type="ARBA" id="ARBA00022729"/>
    </source>
</evidence>
<gene>
    <name evidence="17" type="ORF">pipiens_001189</name>
</gene>
<dbReference type="Pfam" id="PF09531">
    <property type="entry name" value="Ndc1_Nup"/>
    <property type="match status" value="1"/>
</dbReference>
<dbReference type="PANTHER" id="PTHR11920:SF501">
    <property type="entry name" value="GUANYLATE CYCLASE 32E"/>
    <property type="match status" value="1"/>
</dbReference>
<comment type="similarity">
    <text evidence="13">Belongs to the adenylyl cyclase class-4/guanylyl cyclase family.</text>
</comment>
<keyword evidence="5" id="KW-0547">Nucleotide-binding</keyword>
<dbReference type="PROSITE" id="PS00452">
    <property type="entry name" value="GUANYLATE_CYCLASE_1"/>
    <property type="match status" value="1"/>
</dbReference>
<dbReference type="FunFam" id="3.30.70.1230:FF:000004">
    <property type="entry name" value="Guanylate cyclase"/>
    <property type="match status" value="1"/>
</dbReference>
<evidence type="ECO:0000256" key="11">
    <source>
        <dbReference type="ARBA" id="ARBA00023239"/>
    </source>
</evidence>
<comment type="caution">
    <text evidence="17">The sequence shown here is derived from an EMBL/GenBank/DDBJ whole genome shotgun (WGS) entry which is preliminary data.</text>
</comment>
<feature type="chain" id="PRO_5044855571" description="guanylate cyclase" evidence="15">
    <location>
        <begin position="19"/>
        <end position="1166"/>
    </location>
</feature>
<feature type="transmembrane region" description="Helical" evidence="14">
    <location>
        <begin position="652"/>
        <end position="674"/>
    </location>
</feature>
<reference evidence="17 18" key="1">
    <citation type="submission" date="2024-05" db="EMBL/GenBank/DDBJ databases">
        <title>Culex pipiens pipiens assembly and annotation.</title>
        <authorList>
            <person name="Alout H."/>
            <person name="Durand T."/>
        </authorList>
    </citation>
    <scope>NUCLEOTIDE SEQUENCE [LARGE SCALE GENOMIC DNA]</scope>
    <source>
        <strain evidence="17">HA-2024</strain>
        <tissue evidence="17">Whole body</tissue>
    </source>
</reference>
<evidence type="ECO:0000256" key="15">
    <source>
        <dbReference type="SAM" id="SignalP"/>
    </source>
</evidence>
<dbReference type="PANTHER" id="PTHR11920">
    <property type="entry name" value="GUANYLYL CYCLASE"/>
    <property type="match status" value="1"/>
</dbReference>
<comment type="subcellular location">
    <subcellularLocation>
        <location evidence="1">Membrane</location>
        <topology evidence="1">Single-pass type I membrane protein</topology>
    </subcellularLocation>
</comment>
<evidence type="ECO:0000256" key="10">
    <source>
        <dbReference type="ARBA" id="ARBA00023180"/>
    </source>
</evidence>
<dbReference type="CDD" id="cd07302">
    <property type="entry name" value="CHD"/>
    <property type="match status" value="1"/>
</dbReference>
<proteinExistence type="inferred from homology"/>
<feature type="transmembrane region" description="Helical" evidence="14">
    <location>
        <begin position="695"/>
        <end position="713"/>
    </location>
</feature>
<evidence type="ECO:0000256" key="9">
    <source>
        <dbReference type="ARBA" id="ARBA00023170"/>
    </source>
</evidence>
<evidence type="ECO:0000256" key="14">
    <source>
        <dbReference type="SAM" id="Phobius"/>
    </source>
</evidence>
<evidence type="ECO:0000256" key="6">
    <source>
        <dbReference type="ARBA" id="ARBA00022989"/>
    </source>
</evidence>
<feature type="transmembrane region" description="Helical" evidence="14">
    <location>
        <begin position="788"/>
        <end position="812"/>
    </location>
</feature>
<feature type="signal peptide" evidence="15">
    <location>
        <begin position="1"/>
        <end position="18"/>
    </location>
</feature>
<keyword evidence="6 14" id="KW-1133">Transmembrane helix</keyword>
<keyword evidence="18" id="KW-1185">Reference proteome</keyword>
<dbReference type="InterPro" id="IPR050401">
    <property type="entry name" value="Cyclic_nucleotide_synthase"/>
</dbReference>
<evidence type="ECO:0000313" key="17">
    <source>
        <dbReference type="EMBL" id="KAL1399029.1"/>
    </source>
</evidence>
<keyword evidence="8 14" id="KW-0472">Membrane</keyword>
<dbReference type="Pfam" id="PF00211">
    <property type="entry name" value="Guanylate_cyc"/>
    <property type="match status" value="1"/>
</dbReference>
<dbReference type="GO" id="GO:0005525">
    <property type="term" value="F:GTP binding"/>
    <property type="evidence" value="ECO:0007669"/>
    <property type="project" value="UniProtKB-KW"/>
</dbReference>
<evidence type="ECO:0000256" key="1">
    <source>
        <dbReference type="ARBA" id="ARBA00004479"/>
    </source>
</evidence>
<dbReference type="Gene3D" id="3.30.70.1230">
    <property type="entry name" value="Nucleotide cyclase"/>
    <property type="match status" value="1"/>
</dbReference>
<evidence type="ECO:0000256" key="12">
    <source>
        <dbReference type="ARBA" id="ARBA00023293"/>
    </source>
</evidence>
<evidence type="ECO:0000256" key="5">
    <source>
        <dbReference type="ARBA" id="ARBA00022741"/>
    </source>
</evidence>
<dbReference type="PROSITE" id="PS50125">
    <property type="entry name" value="GUANYLATE_CYCLASE_2"/>
    <property type="match status" value="1"/>
</dbReference>
<keyword evidence="12" id="KW-0141">cGMP biosynthesis</keyword>
<organism evidence="17 18">
    <name type="scientific">Culex pipiens pipiens</name>
    <name type="common">Northern house mosquito</name>
    <dbReference type="NCBI Taxonomy" id="38569"/>
    <lineage>
        <taxon>Eukaryota</taxon>
        <taxon>Metazoa</taxon>
        <taxon>Ecdysozoa</taxon>
        <taxon>Arthropoda</taxon>
        <taxon>Hexapoda</taxon>
        <taxon>Insecta</taxon>
        <taxon>Pterygota</taxon>
        <taxon>Neoptera</taxon>
        <taxon>Endopterygota</taxon>
        <taxon>Diptera</taxon>
        <taxon>Nematocera</taxon>
        <taxon>Culicoidea</taxon>
        <taxon>Culicidae</taxon>
        <taxon>Culicinae</taxon>
        <taxon>Culicini</taxon>
        <taxon>Culex</taxon>
        <taxon>Culex</taxon>
    </lineage>
</organism>
<dbReference type="InterPro" id="IPR029787">
    <property type="entry name" value="Nucleotide_cyclase"/>
</dbReference>
<dbReference type="InterPro" id="IPR019049">
    <property type="entry name" value="Nucleoporin_prot_Ndc1/Nup"/>
</dbReference>